<dbReference type="Pfam" id="PF01032">
    <property type="entry name" value="FecCD"/>
    <property type="match status" value="1"/>
</dbReference>
<dbReference type="GO" id="GO:0022857">
    <property type="term" value="F:transmembrane transporter activity"/>
    <property type="evidence" value="ECO:0007669"/>
    <property type="project" value="InterPro"/>
</dbReference>
<evidence type="ECO:0000256" key="4">
    <source>
        <dbReference type="ARBA" id="ARBA00022475"/>
    </source>
</evidence>
<keyword evidence="6 8" id="KW-1133">Transmembrane helix</keyword>
<reference evidence="10 12" key="2">
    <citation type="submission" date="2018-12" db="EMBL/GenBank/DDBJ databases">
        <authorList>
            <consortium name="Pathogen Informatics"/>
        </authorList>
    </citation>
    <scope>NUCLEOTIDE SEQUENCE [LARGE SCALE GENOMIC DNA]</scope>
    <source>
        <strain evidence="10 12">NCTC9044</strain>
    </source>
</reference>
<protein>
    <submittedName>
        <fullName evidence="9">Iron(III) dicitrate transport system, permease protein</fullName>
    </submittedName>
</protein>
<dbReference type="GO" id="GO:0005886">
    <property type="term" value="C:plasma membrane"/>
    <property type="evidence" value="ECO:0007669"/>
    <property type="project" value="UniProtKB-SubCell"/>
</dbReference>
<feature type="transmembrane region" description="Helical" evidence="8">
    <location>
        <begin position="42"/>
        <end position="68"/>
    </location>
</feature>
<name>A0A376YJ11_ECOLX</name>
<evidence type="ECO:0000313" key="11">
    <source>
        <dbReference type="Proteomes" id="UP000254785"/>
    </source>
</evidence>
<keyword evidence="3" id="KW-0813">Transport</keyword>
<comment type="similarity">
    <text evidence="2">Belongs to the binding-protein-dependent transport system permease family. FecCD subfamily.</text>
</comment>
<keyword evidence="7 8" id="KW-0472">Membrane</keyword>
<comment type="subcellular location">
    <subcellularLocation>
        <location evidence="1">Cell membrane</location>
        <topology evidence="1">Multi-pass membrane protein</topology>
    </subcellularLocation>
</comment>
<dbReference type="SUPFAM" id="SSF81345">
    <property type="entry name" value="ABC transporter involved in vitamin B12 uptake, BtuC"/>
    <property type="match status" value="1"/>
</dbReference>
<dbReference type="PANTHER" id="PTHR30472:SF1">
    <property type="entry name" value="FE(3+) DICITRATE TRANSPORT SYSTEM PERMEASE PROTEIN FECC-RELATED"/>
    <property type="match status" value="1"/>
</dbReference>
<proteinExistence type="inferred from homology"/>
<evidence type="ECO:0000256" key="2">
    <source>
        <dbReference type="ARBA" id="ARBA00007935"/>
    </source>
</evidence>
<dbReference type="AlphaFoldDB" id="A0A376YJ11"/>
<evidence type="ECO:0000313" key="12">
    <source>
        <dbReference type="Proteomes" id="UP000271797"/>
    </source>
</evidence>
<reference evidence="9 11" key="1">
    <citation type="submission" date="2018-06" db="EMBL/GenBank/DDBJ databases">
        <authorList>
            <consortium name="Pathogen Informatics"/>
            <person name="Doyle S."/>
        </authorList>
    </citation>
    <scope>NUCLEOTIDE SEQUENCE [LARGE SCALE GENOMIC DNA]</scope>
    <source>
        <strain evidence="9 11">NCTC9117</strain>
    </source>
</reference>
<dbReference type="Proteomes" id="UP000254785">
    <property type="component" value="Unassembled WGS sequence"/>
</dbReference>
<evidence type="ECO:0000256" key="7">
    <source>
        <dbReference type="ARBA" id="ARBA00023136"/>
    </source>
</evidence>
<dbReference type="Gene3D" id="1.10.3470.10">
    <property type="entry name" value="ABC transporter involved in vitamin B12 uptake, BtuC"/>
    <property type="match status" value="1"/>
</dbReference>
<keyword evidence="5 8" id="KW-0812">Transmembrane</keyword>
<dbReference type="InterPro" id="IPR037294">
    <property type="entry name" value="ABC_BtuC-like"/>
</dbReference>
<organism evidence="9 11">
    <name type="scientific">Escherichia coli</name>
    <dbReference type="NCBI Taxonomy" id="562"/>
    <lineage>
        <taxon>Bacteria</taxon>
        <taxon>Pseudomonadati</taxon>
        <taxon>Pseudomonadota</taxon>
        <taxon>Gammaproteobacteria</taxon>
        <taxon>Enterobacterales</taxon>
        <taxon>Enterobacteriaceae</taxon>
        <taxon>Escherichia</taxon>
    </lineage>
</organism>
<feature type="transmembrane region" description="Helical" evidence="8">
    <location>
        <begin position="108"/>
        <end position="126"/>
    </location>
</feature>
<keyword evidence="4" id="KW-1003">Cell membrane</keyword>
<evidence type="ECO:0000313" key="9">
    <source>
        <dbReference type="EMBL" id="STJ82817.1"/>
    </source>
</evidence>
<accession>A0A376YJ11</accession>
<dbReference type="EMBL" id="UGDC01000003">
    <property type="protein sequence ID" value="STJ82817.1"/>
    <property type="molecule type" value="Genomic_DNA"/>
</dbReference>
<evidence type="ECO:0000256" key="8">
    <source>
        <dbReference type="SAM" id="Phobius"/>
    </source>
</evidence>
<gene>
    <name evidence="9" type="primary">fecC_2</name>
    <name evidence="10" type="synonym">fecC_1</name>
    <name evidence="10" type="ORF">NCTC9044_02824</name>
    <name evidence="9" type="ORF">NCTC9117_05441</name>
</gene>
<dbReference type="InterPro" id="IPR000522">
    <property type="entry name" value="ABC_transptr_permease_BtuC"/>
</dbReference>
<evidence type="ECO:0000256" key="5">
    <source>
        <dbReference type="ARBA" id="ARBA00022692"/>
    </source>
</evidence>
<dbReference type="EMBL" id="LR134238">
    <property type="protein sequence ID" value="VED11317.1"/>
    <property type="molecule type" value="Genomic_DNA"/>
</dbReference>
<evidence type="ECO:0000256" key="3">
    <source>
        <dbReference type="ARBA" id="ARBA00022448"/>
    </source>
</evidence>
<feature type="transmembrane region" description="Helical" evidence="8">
    <location>
        <begin position="80"/>
        <end position="102"/>
    </location>
</feature>
<evidence type="ECO:0000256" key="1">
    <source>
        <dbReference type="ARBA" id="ARBA00004651"/>
    </source>
</evidence>
<evidence type="ECO:0000313" key="10">
    <source>
        <dbReference type="EMBL" id="VED11317.1"/>
    </source>
</evidence>
<dbReference type="GO" id="GO:0033214">
    <property type="term" value="P:siderophore-iron import into cell"/>
    <property type="evidence" value="ECO:0007669"/>
    <property type="project" value="TreeGrafter"/>
</dbReference>
<sequence length="130" mass="13729">MVVTAVPVVLLLANQLNLLNLSDSTAHTLGVNLTRLRLVINMLVLLLVGACVSVAGPVAFIGLLVPHLARFWAGFDQRNVLPVSMLLGATLMLLADVLARALAFPGDLPAGAVLALIGSPCFVWLVRRRG</sequence>
<evidence type="ECO:0000256" key="6">
    <source>
        <dbReference type="ARBA" id="ARBA00022989"/>
    </source>
</evidence>
<dbReference type="Proteomes" id="UP000271797">
    <property type="component" value="Chromosome"/>
</dbReference>
<dbReference type="PANTHER" id="PTHR30472">
    <property type="entry name" value="FERRIC ENTEROBACTIN TRANSPORT SYSTEM PERMEASE PROTEIN"/>
    <property type="match status" value="1"/>
</dbReference>